<dbReference type="EMBL" id="JASSZA010000006">
    <property type="protein sequence ID" value="KAK2109152.1"/>
    <property type="molecule type" value="Genomic_DNA"/>
</dbReference>
<proteinExistence type="predicted"/>
<protein>
    <submittedName>
        <fullName evidence="1">Uncharacterized protein</fullName>
    </submittedName>
</protein>
<organism evidence="1 2">
    <name type="scientific">Saguinus oedipus</name>
    <name type="common">Cotton-top tamarin</name>
    <name type="synonym">Oedipomidas oedipus</name>
    <dbReference type="NCBI Taxonomy" id="9490"/>
    <lineage>
        <taxon>Eukaryota</taxon>
        <taxon>Metazoa</taxon>
        <taxon>Chordata</taxon>
        <taxon>Craniata</taxon>
        <taxon>Vertebrata</taxon>
        <taxon>Euteleostomi</taxon>
        <taxon>Mammalia</taxon>
        <taxon>Eutheria</taxon>
        <taxon>Euarchontoglires</taxon>
        <taxon>Primates</taxon>
        <taxon>Haplorrhini</taxon>
        <taxon>Platyrrhini</taxon>
        <taxon>Cebidae</taxon>
        <taxon>Callitrichinae</taxon>
        <taxon>Saguinus</taxon>
    </lineage>
</organism>
<comment type="caution">
    <text evidence="1">The sequence shown here is derived from an EMBL/GenBank/DDBJ whole genome shotgun (WGS) entry which is preliminary data.</text>
</comment>
<sequence>MGVLDKPLVPEPRDKHLDSMRCACLKYWLQEALSRMEQDEVFCKGMTRSVSADDLTSLRHAKAVLS</sequence>
<reference evidence="1 2" key="1">
    <citation type="submission" date="2023-05" db="EMBL/GenBank/DDBJ databases">
        <title>B98-5 Cell Line De Novo Hybrid Assembly: An Optical Mapping Approach.</title>
        <authorList>
            <person name="Kananen K."/>
            <person name="Auerbach J.A."/>
            <person name="Kautto E."/>
            <person name="Blachly J.S."/>
        </authorList>
    </citation>
    <scope>NUCLEOTIDE SEQUENCE [LARGE SCALE GENOMIC DNA]</scope>
    <source>
        <strain evidence="1">B95-8</strain>
        <tissue evidence="1">Cell line</tissue>
    </source>
</reference>
<evidence type="ECO:0000313" key="2">
    <source>
        <dbReference type="Proteomes" id="UP001266305"/>
    </source>
</evidence>
<keyword evidence="2" id="KW-1185">Reference proteome</keyword>
<accession>A0ABQ9VIU1</accession>
<evidence type="ECO:0000313" key="1">
    <source>
        <dbReference type="EMBL" id="KAK2109152.1"/>
    </source>
</evidence>
<name>A0ABQ9VIU1_SAGOE</name>
<gene>
    <name evidence="1" type="ORF">P7K49_014317</name>
</gene>
<dbReference type="Proteomes" id="UP001266305">
    <property type="component" value="Unassembled WGS sequence"/>
</dbReference>